<dbReference type="RefSeq" id="WP_145906013.1">
    <property type="nucleotide sequence ID" value="NZ_BAAAMZ010000021.1"/>
</dbReference>
<proteinExistence type="predicted"/>
<feature type="region of interest" description="Disordered" evidence="1">
    <location>
        <begin position="35"/>
        <end position="91"/>
    </location>
</feature>
<gene>
    <name evidence="3" type="ORF">FHX73_113673</name>
</gene>
<sequence length="156" mass="14770">MRAIWTAAAIGAALSLTSVTVATAAVPLRDPDDSRVLAAPAAPRPLGGLPAPQDGAGPAAPSAPKAPAAPSGPAVPSMPGEPSFPGLVDGRPVKGAAAALPTLPALPTGLALPTGAAAPDTSALLKLLNGLLSTIGSLLSGLGLPITIPTIPGLGG</sequence>
<comment type="caution">
    <text evidence="3">The sequence shown here is derived from an EMBL/GenBank/DDBJ whole genome shotgun (WGS) entry which is preliminary data.</text>
</comment>
<evidence type="ECO:0000256" key="2">
    <source>
        <dbReference type="SAM" id="SignalP"/>
    </source>
</evidence>
<dbReference type="Proteomes" id="UP000317940">
    <property type="component" value="Unassembled WGS sequence"/>
</dbReference>
<dbReference type="AlphaFoldDB" id="A0A561UKC4"/>
<feature type="signal peptide" evidence="2">
    <location>
        <begin position="1"/>
        <end position="24"/>
    </location>
</feature>
<dbReference type="EMBL" id="VIWT01000001">
    <property type="protein sequence ID" value="TWF99817.1"/>
    <property type="molecule type" value="Genomic_DNA"/>
</dbReference>
<keyword evidence="4" id="KW-1185">Reference proteome</keyword>
<keyword evidence="2" id="KW-0732">Signal</keyword>
<evidence type="ECO:0000313" key="4">
    <source>
        <dbReference type="Proteomes" id="UP000317940"/>
    </source>
</evidence>
<organism evidence="3 4">
    <name type="scientific">Kitasatospora viridis</name>
    <dbReference type="NCBI Taxonomy" id="281105"/>
    <lineage>
        <taxon>Bacteria</taxon>
        <taxon>Bacillati</taxon>
        <taxon>Actinomycetota</taxon>
        <taxon>Actinomycetes</taxon>
        <taxon>Kitasatosporales</taxon>
        <taxon>Streptomycetaceae</taxon>
        <taxon>Kitasatospora</taxon>
    </lineage>
</organism>
<feature type="chain" id="PRO_5022235769" evidence="2">
    <location>
        <begin position="25"/>
        <end position="156"/>
    </location>
</feature>
<accession>A0A561UKC4</accession>
<name>A0A561UKC4_9ACTN</name>
<evidence type="ECO:0000256" key="1">
    <source>
        <dbReference type="SAM" id="MobiDB-lite"/>
    </source>
</evidence>
<evidence type="ECO:0000313" key="3">
    <source>
        <dbReference type="EMBL" id="TWF99817.1"/>
    </source>
</evidence>
<feature type="compositionally biased region" description="Low complexity" evidence="1">
    <location>
        <begin position="37"/>
        <end position="80"/>
    </location>
</feature>
<reference evidence="3 4" key="1">
    <citation type="submission" date="2019-06" db="EMBL/GenBank/DDBJ databases">
        <title>Sequencing the genomes of 1000 actinobacteria strains.</title>
        <authorList>
            <person name="Klenk H.-P."/>
        </authorList>
    </citation>
    <scope>NUCLEOTIDE SEQUENCE [LARGE SCALE GENOMIC DNA]</scope>
    <source>
        <strain evidence="3 4">DSM 44826</strain>
    </source>
</reference>
<protein>
    <submittedName>
        <fullName evidence="3">Uncharacterized protein</fullName>
    </submittedName>
</protein>